<reference evidence="2" key="1">
    <citation type="submission" date="2016-07" db="EMBL/GenBank/DDBJ databases">
        <authorList>
            <person name="Florea S."/>
            <person name="Webb J.S."/>
            <person name="Jaromczyk J."/>
            <person name="Schardl C.L."/>
        </authorList>
    </citation>
    <scope>NUCLEOTIDE SEQUENCE [LARGE SCALE GENOMIC DNA]</scope>
    <source>
        <strain evidence="2">CDC-D5610</strain>
    </source>
</reference>
<protein>
    <submittedName>
        <fullName evidence="1">Uncharacterized protein</fullName>
    </submittedName>
</protein>
<dbReference type="AlphaFoldDB" id="A0A222P4F6"/>
<organism evidence="1 2">
    <name type="scientific">Legionella clemsonensis</name>
    <dbReference type="NCBI Taxonomy" id="1867846"/>
    <lineage>
        <taxon>Bacteria</taxon>
        <taxon>Pseudomonadati</taxon>
        <taxon>Pseudomonadota</taxon>
        <taxon>Gammaproteobacteria</taxon>
        <taxon>Legionellales</taxon>
        <taxon>Legionellaceae</taxon>
        <taxon>Legionella</taxon>
    </lineage>
</organism>
<dbReference type="KEGG" id="lcd:clem_10785"/>
<dbReference type="EMBL" id="CP016397">
    <property type="protein sequence ID" value="ASQ46703.1"/>
    <property type="molecule type" value="Genomic_DNA"/>
</dbReference>
<evidence type="ECO:0000313" key="2">
    <source>
        <dbReference type="Proteomes" id="UP000201728"/>
    </source>
</evidence>
<dbReference type="RefSeq" id="WP_094091532.1">
    <property type="nucleotide sequence ID" value="NZ_CP016397.1"/>
</dbReference>
<gene>
    <name evidence="1" type="ORF">clem_10785</name>
</gene>
<dbReference type="OrthoDB" id="5642691at2"/>
<keyword evidence="2" id="KW-1185">Reference proteome</keyword>
<proteinExistence type="predicted"/>
<dbReference type="Proteomes" id="UP000201728">
    <property type="component" value="Chromosome"/>
</dbReference>
<sequence>MDIIFQGQHNSEEAAESLLTVLKLFKERYNIGQFREMHLSVTLVDENGDEVELVDSDTSRAYRTFEVYRKGYELDGRQGHPLLHLVVDNTKHKSE</sequence>
<accession>A0A222P4F6</accession>
<evidence type="ECO:0000313" key="1">
    <source>
        <dbReference type="EMBL" id="ASQ46703.1"/>
    </source>
</evidence>
<name>A0A222P4F6_9GAMM</name>